<name>A0A3L8S7A5_CHLGU</name>
<dbReference type="EMBL" id="QUSF01000045">
    <property type="protein sequence ID" value="RLV98129.1"/>
    <property type="molecule type" value="Genomic_DNA"/>
</dbReference>
<evidence type="ECO:0000313" key="2">
    <source>
        <dbReference type="Proteomes" id="UP000276834"/>
    </source>
</evidence>
<dbReference type="AlphaFoldDB" id="A0A3L8S7A5"/>
<protein>
    <submittedName>
        <fullName evidence="1">Uncharacterized protein</fullName>
    </submittedName>
</protein>
<keyword evidence="2" id="KW-1185">Reference proteome</keyword>
<reference evidence="1 2" key="1">
    <citation type="journal article" date="2018" name="Proc. R. Soc. B">
        <title>A non-coding region near Follistatin controls head colour polymorphism in the Gouldian finch.</title>
        <authorList>
            <person name="Toomey M.B."/>
            <person name="Marques C.I."/>
            <person name="Andrade P."/>
            <person name="Araujo P.M."/>
            <person name="Sabatino S."/>
            <person name="Gazda M.A."/>
            <person name="Afonso S."/>
            <person name="Lopes R.J."/>
            <person name="Corbo J.C."/>
            <person name="Carneiro M."/>
        </authorList>
    </citation>
    <scope>NUCLEOTIDE SEQUENCE [LARGE SCALE GENOMIC DNA]</scope>
    <source>
        <strain evidence="1">Red01</strain>
        <tissue evidence="1">Muscle</tissue>
    </source>
</reference>
<dbReference type="Proteomes" id="UP000276834">
    <property type="component" value="Unassembled WGS sequence"/>
</dbReference>
<comment type="caution">
    <text evidence="1">The sequence shown here is derived from an EMBL/GenBank/DDBJ whole genome shotgun (WGS) entry which is preliminary data.</text>
</comment>
<dbReference type="Gene3D" id="3.30.310.80">
    <property type="entry name" value="Kinase associated domain 1, KA1"/>
    <property type="match status" value="1"/>
</dbReference>
<sequence length="100" mass="11569">MTRFFTKLDADGSYRALKEVCEKMGYGWKMSCTNQVTVSTTDRRNNKLIFKVNLVEMESKILVDFRLSKGDGLEFKRHFLKIKAKLSDIVSTQKVWLPGT</sequence>
<proteinExistence type="predicted"/>
<evidence type="ECO:0000313" key="1">
    <source>
        <dbReference type="EMBL" id="RLV98129.1"/>
    </source>
</evidence>
<accession>A0A3L8S7A5</accession>
<gene>
    <name evidence="1" type="ORF">DV515_00011105</name>
</gene>
<organism evidence="1 2">
    <name type="scientific">Chloebia gouldiae</name>
    <name type="common">Gouldian finch</name>
    <name type="synonym">Erythrura gouldiae</name>
    <dbReference type="NCBI Taxonomy" id="44316"/>
    <lineage>
        <taxon>Eukaryota</taxon>
        <taxon>Metazoa</taxon>
        <taxon>Chordata</taxon>
        <taxon>Craniata</taxon>
        <taxon>Vertebrata</taxon>
        <taxon>Euteleostomi</taxon>
        <taxon>Archelosauria</taxon>
        <taxon>Archosauria</taxon>
        <taxon>Dinosauria</taxon>
        <taxon>Saurischia</taxon>
        <taxon>Theropoda</taxon>
        <taxon>Coelurosauria</taxon>
        <taxon>Aves</taxon>
        <taxon>Neognathae</taxon>
        <taxon>Neoaves</taxon>
        <taxon>Telluraves</taxon>
        <taxon>Australaves</taxon>
        <taxon>Passeriformes</taxon>
        <taxon>Passeroidea</taxon>
        <taxon>Passeridae</taxon>
        <taxon>Chloebia</taxon>
    </lineage>
</organism>
<dbReference type="OrthoDB" id="539158at2759"/>
<dbReference type="FunFam" id="3.30.310.80:FF:000007">
    <property type="entry name" value="Serine/threonine-protein kinase Chk1 isoform 1"/>
    <property type="match status" value="1"/>
</dbReference>